<proteinExistence type="predicted"/>
<dbReference type="Proteomes" id="UP000626092">
    <property type="component" value="Unassembled WGS sequence"/>
</dbReference>
<dbReference type="EMBL" id="WJXA01000003">
    <property type="protein sequence ID" value="KAF7148411.1"/>
    <property type="molecule type" value="Genomic_DNA"/>
</dbReference>
<comment type="caution">
    <text evidence="1">The sequence shown here is derived from an EMBL/GenBank/DDBJ whole genome shotgun (WGS) entry which is preliminary data.</text>
</comment>
<gene>
    <name evidence="1" type="ORF">RHSIM_Rhsim03G0011400</name>
</gene>
<dbReference type="PROSITE" id="PS50007">
    <property type="entry name" value="PIPLC_X_DOMAIN"/>
    <property type="match status" value="1"/>
</dbReference>
<evidence type="ECO:0000313" key="1">
    <source>
        <dbReference type="EMBL" id="KAF7148411.1"/>
    </source>
</evidence>
<dbReference type="OrthoDB" id="10364360at2759"/>
<accession>A0A834H614</accession>
<reference evidence="1" key="1">
    <citation type="submission" date="2019-11" db="EMBL/GenBank/DDBJ databases">
        <authorList>
            <person name="Liu Y."/>
            <person name="Hou J."/>
            <person name="Li T.-Q."/>
            <person name="Guan C.-H."/>
            <person name="Wu X."/>
            <person name="Wu H.-Z."/>
            <person name="Ling F."/>
            <person name="Zhang R."/>
            <person name="Shi X.-G."/>
            <person name="Ren J.-P."/>
            <person name="Chen E.-F."/>
            <person name="Sun J.-M."/>
        </authorList>
    </citation>
    <scope>NUCLEOTIDE SEQUENCE</scope>
    <source>
        <strain evidence="1">Adult_tree_wgs_1</strain>
        <tissue evidence="1">Leaves</tissue>
    </source>
</reference>
<protein>
    <submittedName>
        <fullName evidence="1">Uncharacterized protein</fullName>
    </submittedName>
</protein>
<dbReference type="AlphaFoldDB" id="A0A834H614"/>
<organism evidence="1 2">
    <name type="scientific">Rhododendron simsii</name>
    <name type="common">Sims's rhododendron</name>
    <dbReference type="NCBI Taxonomy" id="118357"/>
    <lineage>
        <taxon>Eukaryota</taxon>
        <taxon>Viridiplantae</taxon>
        <taxon>Streptophyta</taxon>
        <taxon>Embryophyta</taxon>
        <taxon>Tracheophyta</taxon>
        <taxon>Spermatophyta</taxon>
        <taxon>Magnoliopsida</taxon>
        <taxon>eudicotyledons</taxon>
        <taxon>Gunneridae</taxon>
        <taxon>Pentapetalae</taxon>
        <taxon>asterids</taxon>
        <taxon>Ericales</taxon>
        <taxon>Ericaceae</taxon>
        <taxon>Ericoideae</taxon>
        <taxon>Rhodoreae</taxon>
        <taxon>Rhododendron</taxon>
    </lineage>
</organism>
<keyword evidence="2" id="KW-1185">Reference proteome</keyword>
<name>A0A834H614_RHOSS</name>
<evidence type="ECO:0000313" key="2">
    <source>
        <dbReference type="Proteomes" id="UP000626092"/>
    </source>
</evidence>
<sequence length="549" mass="60613">MAVLIHQRREKGVEQIEFLVFSVSKLAFEGGGSLADEAFIDISQLYDIYGASVTNMSYENLNNEFPFPQYSLPSPLGDIFNNYSGLGQENYFSENSVEFTTNAFENGAPAPLGTLSYISQAVDDYSLHHIFSTGSQYCANLKKENYIRLKEGNPSSNHMKPIPPMLVEQGNPNPNELHGGCYVGGTVGAHNKSSSTYPEISRHVSITIFKIILLGGCRGIEKSVWTRIMERSKLHGNSSSLNFVPKYYNDELKEVSKDEYWISLESKKSKDIPNLGVSTLSVSNSEYSKRKSIQWSAQVCSRGILYPDRIEDLAQSLILLPAVLYETTDAQTSDTPSIDSNGTQTSNATGGFHCYGIQQGGENQTFQIYENNNFTEQSPQLYQGCQNSALATNPSFNLGDGNGVKKGSGERSFVIVDSEEDYSAIWEDLNPLPPIFDDGDCYIFPDSQNKDFENHDYQSKGCTNQVIDTGCGQKVGENSSDDSVKGLIIGEGNPNPPQSTVKEYVNVYSTMGRSVEGLDLLKHDQNEVSLGSKWTDDFLLATGILRDDN</sequence>